<dbReference type="AlphaFoldDB" id="A0AAD7BYQ6"/>
<proteinExistence type="predicted"/>
<protein>
    <recommendedName>
        <fullName evidence="2">Nephrocystin 3-like N-terminal domain-containing protein</fullName>
    </recommendedName>
</protein>
<dbReference type="EMBL" id="JARKIF010000007">
    <property type="protein sequence ID" value="KAJ7634392.1"/>
    <property type="molecule type" value="Genomic_DNA"/>
</dbReference>
<evidence type="ECO:0000313" key="4">
    <source>
        <dbReference type="Proteomes" id="UP001221142"/>
    </source>
</evidence>
<keyword evidence="1" id="KW-0677">Repeat</keyword>
<dbReference type="Proteomes" id="UP001221142">
    <property type="component" value="Unassembled WGS sequence"/>
</dbReference>
<dbReference type="PANTHER" id="PTHR10039">
    <property type="entry name" value="AMELOGENIN"/>
    <property type="match status" value="1"/>
</dbReference>
<dbReference type="InterPro" id="IPR027417">
    <property type="entry name" value="P-loop_NTPase"/>
</dbReference>
<reference evidence="3" key="1">
    <citation type="submission" date="2023-03" db="EMBL/GenBank/DDBJ databases">
        <title>Massive genome expansion in bonnet fungi (Mycena s.s.) driven by repeated elements and novel gene families across ecological guilds.</title>
        <authorList>
            <consortium name="Lawrence Berkeley National Laboratory"/>
            <person name="Harder C.B."/>
            <person name="Miyauchi S."/>
            <person name="Viragh M."/>
            <person name="Kuo A."/>
            <person name="Thoen E."/>
            <person name="Andreopoulos B."/>
            <person name="Lu D."/>
            <person name="Skrede I."/>
            <person name="Drula E."/>
            <person name="Henrissat B."/>
            <person name="Morin E."/>
            <person name="Kohler A."/>
            <person name="Barry K."/>
            <person name="LaButti K."/>
            <person name="Morin E."/>
            <person name="Salamov A."/>
            <person name="Lipzen A."/>
            <person name="Mereny Z."/>
            <person name="Hegedus B."/>
            <person name="Baldrian P."/>
            <person name="Stursova M."/>
            <person name="Weitz H."/>
            <person name="Taylor A."/>
            <person name="Grigoriev I.V."/>
            <person name="Nagy L.G."/>
            <person name="Martin F."/>
            <person name="Kauserud H."/>
        </authorList>
    </citation>
    <scope>NUCLEOTIDE SEQUENCE</scope>
    <source>
        <strain evidence="3">9284</strain>
    </source>
</reference>
<feature type="domain" description="Nephrocystin 3-like N-terminal" evidence="2">
    <location>
        <begin position="108"/>
        <end position="263"/>
    </location>
</feature>
<organism evidence="3 4">
    <name type="scientific">Roridomyces roridus</name>
    <dbReference type="NCBI Taxonomy" id="1738132"/>
    <lineage>
        <taxon>Eukaryota</taxon>
        <taxon>Fungi</taxon>
        <taxon>Dikarya</taxon>
        <taxon>Basidiomycota</taxon>
        <taxon>Agaricomycotina</taxon>
        <taxon>Agaricomycetes</taxon>
        <taxon>Agaricomycetidae</taxon>
        <taxon>Agaricales</taxon>
        <taxon>Marasmiineae</taxon>
        <taxon>Mycenaceae</taxon>
        <taxon>Roridomyces</taxon>
    </lineage>
</organism>
<evidence type="ECO:0000259" key="2">
    <source>
        <dbReference type="Pfam" id="PF24883"/>
    </source>
</evidence>
<gene>
    <name evidence="3" type="ORF">FB45DRAFT_1056446</name>
</gene>
<sequence>MSLSQPPPRDYAICTSIASFSILAFGDYAMPPLIEGHQAVQIANSTFNSVAGNLNVSNCYRTTNVGHSGMDILLNSVAVDAVHNTAVRPTDPACHPGTRSAVLDWLDDWALAQPAESIILWLHGCAGIGKSAIAQQFAASCHDRGELGGSFFFKRGDASRGSWRTLLPTLAYQLGISCPELRHAIQSTVQTDRLVLNKSMGLQLEALIVEPFTKAHAMESRPILVVDGLDECDDHAVQIRLVQALISAVRAGRLPVHILICSRSEPHIGEILLAANNGDVCRDYAIRPDATAYADISRFLTNEFARLGQIYAARGITLEDNWPGDEVIKQLVKRSSGTFIYASTVIRYIDDEYSHPVDSLEAVLSLDPSSTTPLDDMYTQILSAIPNKPVLLRVLHAIMETDLAVEEIDIALQLRRGTSRITLRGLHSLLQVPPVRILDPWVKRVKFLHASFQDFLGDPRRSSGFCISGQDLQITFVHSMAGALESGLQPLEFVVIACSFLHSLVKIPPTETIFRILRNANVQDHAYRYEYEAHAGVILPWLQRYSHSPLDLIETWADLSHLQETSLEELPWHTQSQSDEIFVRLVSEDPALLSFLRITSVVAPEVRLSDTAALDLLGLKWDALRPHVKFPFHFLRDFLCDPDRCGALYLSEQDTLRFIALRCMSRMNDILLTNNFFQFNSYWIAALCRCKPDEVVFGSLEHLDLSQFCGRLESDKEYHWAFHDGVLNPESFVQILDWLRKWPTTPPHIIQSWERQETAVRECSSRLREFGQSHRM</sequence>
<name>A0AAD7BYQ6_9AGAR</name>
<evidence type="ECO:0000313" key="3">
    <source>
        <dbReference type="EMBL" id="KAJ7634392.1"/>
    </source>
</evidence>
<keyword evidence="4" id="KW-1185">Reference proteome</keyword>
<comment type="caution">
    <text evidence="3">The sequence shown here is derived from an EMBL/GenBank/DDBJ whole genome shotgun (WGS) entry which is preliminary data.</text>
</comment>
<dbReference type="Pfam" id="PF24883">
    <property type="entry name" value="NPHP3_N"/>
    <property type="match status" value="1"/>
</dbReference>
<dbReference type="SUPFAM" id="SSF52540">
    <property type="entry name" value="P-loop containing nucleoside triphosphate hydrolases"/>
    <property type="match status" value="1"/>
</dbReference>
<dbReference type="InterPro" id="IPR056884">
    <property type="entry name" value="NPHP3-like_N"/>
</dbReference>
<accession>A0AAD7BYQ6</accession>
<dbReference type="PANTHER" id="PTHR10039:SF14">
    <property type="entry name" value="NACHT DOMAIN-CONTAINING PROTEIN"/>
    <property type="match status" value="1"/>
</dbReference>
<dbReference type="Gene3D" id="3.40.50.300">
    <property type="entry name" value="P-loop containing nucleotide triphosphate hydrolases"/>
    <property type="match status" value="1"/>
</dbReference>
<evidence type="ECO:0000256" key="1">
    <source>
        <dbReference type="ARBA" id="ARBA00022737"/>
    </source>
</evidence>